<evidence type="ECO:0000313" key="8">
    <source>
        <dbReference type="Proteomes" id="UP000708347"/>
    </source>
</evidence>
<comment type="caution">
    <text evidence="7">The sequence shown here is derived from an EMBL/GenBank/DDBJ whole genome shotgun (WGS) entry which is preliminary data.</text>
</comment>
<proteinExistence type="predicted"/>
<evidence type="ECO:0000256" key="3">
    <source>
        <dbReference type="ARBA" id="ARBA00023002"/>
    </source>
</evidence>
<gene>
    <name evidence="7" type="ORF">FEG63_28320</name>
</gene>
<evidence type="ECO:0000256" key="4">
    <source>
        <dbReference type="ARBA" id="ARBA00023004"/>
    </source>
</evidence>
<dbReference type="InterPro" id="IPR036922">
    <property type="entry name" value="Rieske_2Fe-2S_sf"/>
</dbReference>
<organism evidence="7 8">
    <name type="scientific">Mycolicibacterium sphagni</name>
    <dbReference type="NCBI Taxonomy" id="1786"/>
    <lineage>
        <taxon>Bacteria</taxon>
        <taxon>Bacillati</taxon>
        <taxon>Actinomycetota</taxon>
        <taxon>Actinomycetes</taxon>
        <taxon>Mycobacteriales</taxon>
        <taxon>Mycobacteriaceae</taxon>
        <taxon>Mycolicibacterium</taxon>
    </lineage>
</organism>
<evidence type="ECO:0000256" key="1">
    <source>
        <dbReference type="ARBA" id="ARBA00022714"/>
    </source>
</evidence>
<keyword evidence="8" id="KW-1185">Reference proteome</keyword>
<evidence type="ECO:0000259" key="6">
    <source>
        <dbReference type="PROSITE" id="PS51296"/>
    </source>
</evidence>
<dbReference type="EMBL" id="VBSB01000035">
    <property type="protein sequence ID" value="NTY63434.1"/>
    <property type="molecule type" value="Genomic_DNA"/>
</dbReference>
<reference evidence="7 8" key="1">
    <citation type="submission" date="2019-05" db="EMBL/GenBank/DDBJ databases">
        <title>Mycolicibacterium sphagni ENV482 genome assembly.</title>
        <authorList>
            <person name="Chen W."/>
            <person name="Faulkner N.W."/>
            <person name="Hyman M.R."/>
        </authorList>
    </citation>
    <scope>NUCLEOTIDE SEQUENCE [LARGE SCALE GENOMIC DNA]</scope>
    <source>
        <strain evidence="7 8">ENV482</strain>
    </source>
</reference>
<keyword evidence="1" id="KW-0001">2Fe-2S</keyword>
<dbReference type="PROSITE" id="PS51296">
    <property type="entry name" value="RIESKE"/>
    <property type="match status" value="1"/>
</dbReference>
<dbReference type="PANTHER" id="PTHR21266">
    <property type="entry name" value="IRON-SULFUR DOMAIN CONTAINING PROTEIN"/>
    <property type="match status" value="1"/>
</dbReference>
<keyword evidence="3" id="KW-0560">Oxidoreductase</keyword>
<keyword evidence="4" id="KW-0408">Iron</keyword>
<sequence length="332" mass="36155">MSLRSRMKAIPLQVIPKENWAAQRPTYKDAEPALINAALKRAEVRPSGNWYVFAASTDIRTDRPFGTRVGGIDVVAWRDQQRQLHVGPATCPHLGADLATGKVNCGSLICPWHGLRLDGGREFGWKPLPAFDDGVLAWVRLDDVGGEPALDAPVIPARPTGARLAAVARLEGVCEPSDIIANRLDPWHGAWFHPYSFTALEVLSAPAVDADEDADRFLVAVTFRMGRLGVPVIAEFTAPEPRTIVMRIVDGEGTGSVVETHATPMGPGPDGRPRTAVIEAVVAQSDRTGFQHSLRVAPLIAPLMRLAAARLWRDDLAYAERRFAVRDRGPTH</sequence>
<feature type="domain" description="Rieske" evidence="6">
    <location>
        <begin position="51"/>
        <end position="139"/>
    </location>
</feature>
<dbReference type="RefSeq" id="WP_174401046.1">
    <property type="nucleotide sequence ID" value="NZ_VBSB01000035.1"/>
</dbReference>
<dbReference type="SUPFAM" id="SSF50022">
    <property type="entry name" value="ISP domain"/>
    <property type="match status" value="1"/>
</dbReference>
<dbReference type="InterPro" id="IPR017941">
    <property type="entry name" value="Rieske_2Fe-2S"/>
</dbReference>
<dbReference type="Pfam" id="PF00355">
    <property type="entry name" value="Rieske"/>
    <property type="match status" value="1"/>
</dbReference>
<protein>
    <submittedName>
        <fullName evidence="7">Rieske 2Fe-2S domain-containing protein</fullName>
    </submittedName>
</protein>
<dbReference type="Gene3D" id="2.102.10.10">
    <property type="entry name" value="Rieske [2Fe-2S] iron-sulphur domain"/>
    <property type="match status" value="1"/>
</dbReference>
<dbReference type="PANTHER" id="PTHR21266:SF60">
    <property type="entry name" value="3-KETOSTEROID-9-ALPHA-MONOOXYGENASE, OXYGENASE COMPONENT"/>
    <property type="match status" value="1"/>
</dbReference>
<dbReference type="InterPro" id="IPR050584">
    <property type="entry name" value="Cholesterol_7-desaturase"/>
</dbReference>
<dbReference type="Pfam" id="PF19299">
    <property type="entry name" value="DUF5914"/>
    <property type="match status" value="1"/>
</dbReference>
<accession>A0ABX2K5P2</accession>
<evidence type="ECO:0000313" key="7">
    <source>
        <dbReference type="EMBL" id="NTY63434.1"/>
    </source>
</evidence>
<name>A0ABX2K5P2_9MYCO</name>
<keyword evidence="5" id="KW-0411">Iron-sulfur</keyword>
<keyword evidence="2" id="KW-0479">Metal-binding</keyword>
<dbReference type="InterPro" id="IPR045612">
    <property type="entry name" value="DUF5914"/>
</dbReference>
<dbReference type="Proteomes" id="UP000708347">
    <property type="component" value="Unassembled WGS sequence"/>
</dbReference>
<evidence type="ECO:0000256" key="2">
    <source>
        <dbReference type="ARBA" id="ARBA00022723"/>
    </source>
</evidence>
<evidence type="ECO:0000256" key="5">
    <source>
        <dbReference type="ARBA" id="ARBA00023014"/>
    </source>
</evidence>